<evidence type="ECO:0000256" key="7">
    <source>
        <dbReference type="ARBA" id="ARBA00049489"/>
    </source>
</evidence>
<evidence type="ECO:0000256" key="9">
    <source>
        <dbReference type="PIRNR" id="PIRNR000099"/>
    </source>
</evidence>
<evidence type="ECO:0000256" key="10">
    <source>
        <dbReference type="RuleBase" id="RU004175"/>
    </source>
</evidence>
<gene>
    <name evidence="8" type="primary">hisD</name>
    <name evidence="11" type="ORF">J2Z79_002662</name>
</gene>
<evidence type="ECO:0000313" key="11">
    <source>
        <dbReference type="EMBL" id="MBP2019237.1"/>
    </source>
</evidence>
<dbReference type="Gene3D" id="3.40.50.1980">
    <property type="entry name" value="Nitrogenase molybdenum iron protein domain"/>
    <property type="match status" value="2"/>
</dbReference>
<evidence type="ECO:0000256" key="5">
    <source>
        <dbReference type="ARBA" id="ARBA00022833"/>
    </source>
</evidence>
<evidence type="ECO:0000313" key="12">
    <source>
        <dbReference type="Proteomes" id="UP001519289"/>
    </source>
</evidence>
<comment type="caution">
    <text evidence="11">The sequence shown here is derived from an EMBL/GenBank/DDBJ whole genome shotgun (WGS) entry which is preliminary data.</text>
</comment>
<dbReference type="Proteomes" id="UP001519289">
    <property type="component" value="Unassembled WGS sequence"/>
</dbReference>
<comment type="pathway">
    <text evidence="8">Amino-acid biosynthesis; L-histidine biosynthesis; L-histidine from 5-phospho-alpha-D-ribose 1-diphosphate: step 9/9.</text>
</comment>
<dbReference type="PIRSF" id="PIRSF000099">
    <property type="entry name" value="Histidinol_dh"/>
    <property type="match status" value="1"/>
</dbReference>
<feature type="binding site" evidence="8">
    <location>
        <position position="357"/>
    </location>
    <ligand>
        <name>substrate</name>
    </ligand>
</feature>
<feature type="binding site" evidence="8">
    <location>
        <position position="255"/>
    </location>
    <ligand>
        <name>Zn(2+)</name>
        <dbReference type="ChEBI" id="CHEBI:29105"/>
    </ligand>
</feature>
<dbReference type="PANTHER" id="PTHR21256">
    <property type="entry name" value="HISTIDINOL DEHYDROGENASE HDH"/>
    <property type="match status" value="1"/>
</dbReference>
<dbReference type="InterPro" id="IPR022695">
    <property type="entry name" value="Histidinol_DH_monofunct"/>
</dbReference>
<feature type="binding site" evidence="8">
    <location>
        <position position="416"/>
    </location>
    <ligand>
        <name>Zn(2+)</name>
        <dbReference type="ChEBI" id="CHEBI:29105"/>
    </ligand>
</feature>
<sequence>MLKQWDPQAFLQFLDQRRSQFYPEIEAQVRAILERVRSEGDDALYDLTRRFDGADLREAGLMVTEAEFAAAEAQVTEAFRAALQVAVDNIAAFHRPQVPNSWFMTRPDGTILGQQVRPVDRAGIYVPGGSAPLFSCLLMTAIPAVVAGVREVIVCTPPDREGRIDPHMLAAARACGVKAVYKVGGAQAIGAMAYGTATVPRVDMIAGPGNYYVTLAKKLVFGPVGIDMLAGPTEVLAVDDGSVDAEWLAADLLAQAEHPNGMVILVTTAGHDRVARIGEAMERQTAALPRAGTISRSVAELGAALLVSSLREAADIVNAVGPEHLEVNVADPWAFLPMVRHAGSIFMGPWTPEPIGDYIAGPSNVIPTEGTARYASPVNVETFIKRSAVTCYSEAAFRAQAPHAVQLALTEDLQAHAGAMQVRLGK</sequence>
<feature type="binding site" evidence="8">
    <location>
        <position position="416"/>
    </location>
    <ligand>
        <name>substrate</name>
    </ligand>
</feature>
<dbReference type="InterPro" id="IPR001692">
    <property type="entry name" value="Histidinol_DH_CS"/>
</dbReference>
<evidence type="ECO:0000256" key="4">
    <source>
        <dbReference type="ARBA" id="ARBA00022723"/>
    </source>
</evidence>
<accession>A0ABS4JUJ6</accession>
<dbReference type="PANTHER" id="PTHR21256:SF2">
    <property type="entry name" value="HISTIDINE BIOSYNTHESIS TRIFUNCTIONAL PROTEIN"/>
    <property type="match status" value="1"/>
</dbReference>
<dbReference type="SUPFAM" id="SSF53720">
    <property type="entry name" value="ALDH-like"/>
    <property type="match status" value="1"/>
</dbReference>
<feature type="binding site" evidence="8">
    <location>
        <position position="125"/>
    </location>
    <ligand>
        <name>NAD(+)</name>
        <dbReference type="ChEBI" id="CHEBI:57540"/>
    </ligand>
</feature>
<dbReference type="InterPro" id="IPR012131">
    <property type="entry name" value="Hstdl_DH"/>
</dbReference>
<evidence type="ECO:0000256" key="6">
    <source>
        <dbReference type="ARBA" id="ARBA00023002"/>
    </source>
</evidence>
<feature type="binding site" evidence="8">
    <location>
        <position position="255"/>
    </location>
    <ligand>
        <name>substrate</name>
    </ligand>
</feature>
<keyword evidence="6 8" id="KW-0560">Oxidoreductase</keyword>
<comment type="function">
    <text evidence="1 8">Catalyzes the sequential NAD-dependent oxidations of L-histidinol to L-histidinaldehyde and then to L-histidine.</text>
</comment>
<dbReference type="PRINTS" id="PR00083">
    <property type="entry name" value="HOLDHDRGNASE"/>
</dbReference>
<protein>
    <recommendedName>
        <fullName evidence="3 8">Histidinol dehydrogenase</fullName>
        <shortName evidence="8">HDH</shortName>
        <ecNumber evidence="3 8">1.1.1.23</ecNumber>
    </recommendedName>
</protein>
<dbReference type="NCBIfam" id="TIGR00069">
    <property type="entry name" value="hisD"/>
    <property type="match status" value="1"/>
</dbReference>
<feature type="binding site" evidence="8">
    <location>
        <position position="411"/>
    </location>
    <ligand>
        <name>substrate</name>
    </ligand>
</feature>
<feature type="binding site" evidence="8">
    <location>
        <position position="357"/>
    </location>
    <ligand>
        <name>Zn(2+)</name>
        <dbReference type="ChEBI" id="CHEBI:29105"/>
    </ligand>
</feature>
<feature type="binding site" evidence="8">
    <location>
        <position position="187"/>
    </location>
    <ligand>
        <name>NAD(+)</name>
        <dbReference type="ChEBI" id="CHEBI:57540"/>
    </ligand>
</feature>
<feature type="active site" description="Proton acceptor" evidence="8">
    <location>
        <position position="323"/>
    </location>
</feature>
<dbReference type="CDD" id="cd06572">
    <property type="entry name" value="Histidinol_dh"/>
    <property type="match status" value="1"/>
</dbReference>
<dbReference type="EMBL" id="JAGGLG010000024">
    <property type="protein sequence ID" value="MBP2019237.1"/>
    <property type="molecule type" value="Genomic_DNA"/>
</dbReference>
<comment type="cofactor">
    <cofactor evidence="8">
        <name>Zn(2+)</name>
        <dbReference type="ChEBI" id="CHEBI:29105"/>
    </cofactor>
    <text evidence="8">Binds 1 zinc ion per subunit.</text>
</comment>
<proteinExistence type="inferred from homology"/>
<organism evidence="11 12">
    <name type="scientific">Symbiobacterium terraclitae</name>
    <dbReference type="NCBI Taxonomy" id="557451"/>
    <lineage>
        <taxon>Bacteria</taxon>
        <taxon>Bacillati</taxon>
        <taxon>Bacillota</taxon>
        <taxon>Clostridia</taxon>
        <taxon>Eubacteriales</taxon>
        <taxon>Symbiobacteriaceae</taxon>
        <taxon>Symbiobacterium</taxon>
    </lineage>
</organism>
<evidence type="ECO:0000256" key="3">
    <source>
        <dbReference type="ARBA" id="ARBA00012965"/>
    </source>
</evidence>
<keyword evidence="8" id="KW-0520">NAD</keyword>
<dbReference type="InterPro" id="IPR016161">
    <property type="entry name" value="Ald_DH/histidinol_DH"/>
</dbReference>
<keyword evidence="8" id="KW-0028">Amino-acid biosynthesis</keyword>
<dbReference type="Pfam" id="PF00815">
    <property type="entry name" value="Histidinol_dh"/>
    <property type="match status" value="1"/>
</dbReference>
<name>A0ABS4JUJ6_9FIRM</name>
<dbReference type="EC" id="1.1.1.23" evidence="3 8"/>
<feature type="binding site" evidence="8">
    <location>
        <position position="258"/>
    </location>
    <ligand>
        <name>Zn(2+)</name>
        <dbReference type="ChEBI" id="CHEBI:29105"/>
    </ligand>
</feature>
<dbReference type="PROSITE" id="PS00611">
    <property type="entry name" value="HISOL_DEHYDROGENASE"/>
    <property type="match status" value="1"/>
</dbReference>
<feature type="binding site" evidence="8">
    <location>
        <position position="210"/>
    </location>
    <ligand>
        <name>NAD(+)</name>
        <dbReference type="ChEBI" id="CHEBI:57540"/>
    </ligand>
</feature>
<dbReference type="Gene3D" id="1.20.5.1300">
    <property type="match status" value="1"/>
</dbReference>
<keyword evidence="5 8" id="KW-0862">Zinc</keyword>
<feature type="binding site" evidence="8">
    <location>
        <position position="233"/>
    </location>
    <ligand>
        <name>substrate</name>
    </ligand>
</feature>
<reference evidence="11 12" key="1">
    <citation type="submission" date="2021-03" db="EMBL/GenBank/DDBJ databases">
        <title>Genomic Encyclopedia of Type Strains, Phase IV (KMG-IV): sequencing the most valuable type-strain genomes for metagenomic binning, comparative biology and taxonomic classification.</title>
        <authorList>
            <person name="Goeker M."/>
        </authorList>
    </citation>
    <scope>NUCLEOTIDE SEQUENCE [LARGE SCALE GENOMIC DNA]</scope>
    <source>
        <strain evidence="11 12">DSM 27138</strain>
    </source>
</reference>
<feature type="binding site" evidence="8">
    <location>
        <position position="324"/>
    </location>
    <ligand>
        <name>substrate</name>
    </ligand>
</feature>
<keyword evidence="8" id="KW-0368">Histidine biosynthesis</keyword>
<feature type="active site" description="Proton acceptor" evidence="8">
    <location>
        <position position="324"/>
    </location>
</feature>
<keyword evidence="4 8" id="KW-0479">Metal-binding</keyword>
<evidence type="ECO:0000256" key="1">
    <source>
        <dbReference type="ARBA" id="ARBA00003850"/>
    </source>
</evidence>
<comment type="similarity">
    <text evidence="2 8 9 10">Belongs to the histidinol dehydrogenase family.</text>
</comment>
<evidence type="ECO:0000256" key="8">
    <source>
        <dbReference type="HAMAP-Rule" id="MF_01024"/>
    </source>
</evidence>
<dbReference type="RefSeq" id="WP_209467349.1">
    <property type="nucleotide sequence ID" value="NZ_JAGGLG010000024.1"/>
</dbReference>
<comment type="catalytic activity">
    <reaction evidence="7 8">
        <text>L-histidinol + 2 NAD(+) + H2O = L-histidine + 2 NADH + 3 H(+)</text>
        <dbReference type="Rhea" id="RHEA:20641"/>
        <dbReference type="ChEBI" id="CHEBI:15377"/>
        <dbReference type="ChEBI" id="CHEBI:15378"/>
        <dbReference type="ChEBI" id="CHEBI:57540"/>
        <dbReference type="ChEBI" id="CHEBI:57595"/>
        <dbReference type="ChEBI" id="CHEBI:57699"/>
        <dbReference type="ChEBI" id="CHEBI:57945"/>
        <dbReference type="EC" id="1.1.1.23"/>
    </reaction>
</comment>
<evidence type="ECO:0000256" key="2">
    <source>
        <dbReference type="ARBA" id="ARBA00010178"/>
    </source>
</evidence>
<feature type="binding site" evidence="8">
    <location>
        <position position="258"/>
    </location>
    <ligand>
        <name>substrate</name>
    </ligand>
</feature>
<keyword evidence="12" id="KW-1185">Reference proteome</keyword>
<dbReference type="GO" id="GO:0004399">
    <property type="term" value="F:histidinol dehydrogenase activity"/>
    <property type="evidence" value="ECO:0007669"/>
    <property type="project" value="UniProtKB-EC"/>
</dbReference>
<dbReference type="HAMAP" id="MF_01024">
    <property type="entry name" value="HisD"/>
    <property type="match status" value="1"/>
</dbReference>